<feature type="region of interest" description="Disordered" evidence="1">
    <location>
        <begin position="135"/>
        <end position="157"/>
    </location>
</feature>
<evidence type="ECO:0000313" key="2">
    <source>
        <dbReference type="EMBL" id="RGD59801.1"/>
    </source>
</evidence>
<dbReference type="Proteomes" id="UP000263377">
    <property type="component" value="Unassembled WGS sequence"/>
</dbReference>
<dbReference type="RefSeq" id="WP_117487954.1">
    <property type="nucleotide sequence ID" value="NZ_QVIG01000001.1"/>
</dbReference>
<evidence type="ECO:0000313" key="3">
    <source>
        <dbReference type="Proteomes" id="UP000263377"/>
    </source>
</evidence>
<sequence length="214" mass="24075">MGTDINGFIECRAWFPRDEDGKPAWQAAVALDLLNTTRNYDAFGCLFGVRNHANFRPLAADRGLPPDASQTVRAAVDTYGTTFYGTTWITWAEVRAVDWAEAAEAPDSRLHEYRRTPDGLTLVGKSAWNRRFGETLGIPEPVPTPGPGSEPGEVRTWPEGSEWVVDDVVYRSERMDRRDAVRDGGEWKPVWTVMEALASQHGDDNVRLVVWFDY</sequence>
<gene>
    <name evidence="2" type="ORF">DR950_20245</name>
</gene>
<dbReference type="EMBL" id="QVIG01000001">
    <property type="protein sequence ID" value="RGD59801.1"/>
    <property type="molecule type" value="Genomic_DNA"/>
</dbReference>
<keyword evidence="3" id="KW-1185">Reference proteome</keyword>
<evidence type="ECO:0000256" key="1">
    <source>
        <dbReference type="SAM" id="MobiDB-lite"/>
    </source>
</evidence>
<reference evidence="2 3" key="1">
    <citation type="submission" date="2018-08" db="EMBL/GenBank/DDBJ databases">
        <title>Diversity &amp; Physiological Properties of Lignin-Decomposing Actinobacteria from Soil.</title>
        <authorList>
            <person name="Roh S.G."/>
            <person name="Kim S.B."/>
        </authorList>
    </citation>
    <scope>NUCLEOTIDE SEQUENCE [LARGE SCALE GENOMIC DNA]</scope>
    <source>
        <strain evidence="2 3">MMS17-GH009</strain>
    </source>
</reference>
<dbReference type="AlphaFoldDB" id="A0A372ZVM0"/>
<comment type="caution">
    <text evidence="2">The sequence shown here is derived from an EMBL/GenBank/DDBJ whole genome shotgun (WGS) entry which is preliminary data.</text>
</comment>
<organism evidence="2 3">
    <name type="scientific">Kitasatospora xanthocidica</name>
    <dbReference type="NCBI Taxonomy" id="83382"/>
    <lineage>
        <taxon>Bacteria</taxon>
        <taxon>Bacillati</taxon>
        <taxon>Actinomycetota</taxon>
        <taxon>Actinomycetes</taxon>
        <taxon>Kitasatosporales</taxon>
        <taxon>Streptomycetaceae</taxon>
        <taxon>Kitasatospora</taxon>
    </lineage>
</organism>
<accession>A0A372ZVM0</accession>
<name>A0A372ZVM0_9ACTN</name>
<protein>
    <submittedName>
        <fullName evidence="2">Uncharacterized protein</fullName>
    </submittedName>
</protein>
<proteinExistence type="predicted"/>